<gene>
    <name evidence="4" type="ORF">CLV33_105246</name>
</gene>
<feature type="domain" description="Secretion system C-terminal sorting" evidence="3">
    <location>
        <begin position="201"/>
        <end position="267"/>
    </location>
</feature>
<dbReference type="AlphaFoldDB" id="A0A362X0X9"/>
<feature type="signal peptide" evidence="2">
    <location>
        <begin position="1"/>
        <end position="18"/>
    </location>
</feature>
<dbReference type="Pfam" id="PF18962">
    <property type="entry name" value="Por_Secre_tail"/>
    <property type="match status" value="1"/>
</dbReference>
<keyword evidence="1 2" id="KW-0732">Signal</keyword>
<organism evidence="4 5">
    <name type="scientific">Jejuia pallidilutea</name>
    <dbReference type="NCBI Taxonomy" id="504487"/>
    <lineage>
        <taxon>Bacteria</taxon>
        <taxon>Pseudomonadati</taxon>
        <taxon>Bacteroidota</taxon>
        <taxon>Flavobacteriia</taxon>
        <taxon>Flavobacteriales</taxon>
        <taxon>Flavobacteriaceae</taxon>
        <taxon>Jejuia</taxon>
    </lineage>
</organism>
<evidence type="ECO:0000259" key="3">
    <source>
        <dbReference type="Pfam" id="PF18962"/>
    </source>
</evidence>
<sequence>MKKITFLLAVLTLSISYGQNLLSGGGFEGLTTGKITSASTPWSSGIGNATFQPSINSNSANAHTGDQFLNMGNDFSNFRQNITAVPGTQYTVTFWNLFVSGQGQPASTDGIFVSVRDNSGGNGTQFDPIISFYVDPSTVDANWNQFTFDFVAPQADLLFFVAKQSRAAGGPNNSARMDDFSIVETPTASVADLQKFNFKSYPNPANNFIKLSASKNIDKVEIYSLLGKQVFNKTLASKSNEINVSNLANGVYVVKAYIEDAVGTYKFIKQ</sequence>
<reference evidence="4 5" key="1">
    <citation type="submission" date="2018-02" db="EMBL/GenBank/DDBJ databases">
        <title>Genomic Encyclopedia of Archaeal and Bacterial Type Strains, Phase II (KMG-II): from individual species to whole genera.</title>
        <authorList>
            <person name="Goeker M."/>
        </authorList>
    </citation>
    <scope>NUCLEOTIDE SEQUENCE [LARGE SCALE GENOMIC DNA]</scope>
    <source>
        <strain evidence="4 5">DSM 21165</strain>
    </source>
</reference>
<proteinExistence type="predicted"/>
<evidence type="ECO:0000256" key="2">
    <source>
        <dbReference type="SAM" id="SignalP"/>
    </source>
</evidence>
<dbReference type="Gene3D" id="2.60.120.260">
    <property type="entry name" value="Galactose-binding domain-like"/>
    <property type="match status" value="1"/>
</dbReference>
<dbReference type="InterPro" id="IPR026444">
    <property type="entry name" value="Secre_tail"/>
</dbReference>
<dbReference type="RefSeq" id="WP_105473832.1">
    <property type="nucleotide sequence ID" value="NZ_PVEO01000005.1"/>
</dbReference>
<evidence type="ECO:0000313" key="4">
    <source>
        <dbReference type="EMBL" id="PQV48389.1"/>
    </source>
</evidence>
<evidence type="ECO:0000256" key="1">
    <source>
        <dbReference type="ARBA" id="ARBA00022729"/>
    </source>
</evidence>
<feature type="chain" id="PRO_5016868497" evidence="2">
    <location>
        <begin position="19"/>
        <end position="270"/>
    </location>
</feature>
<evidence type="ECO:0000313" key="5">
    <source>
        <dbReference type="Proteomes" id="UP000251545"/>
    </source>
</evidence>
<accession>A0A362X0X9</accession>
<name>A0A362X0X9_9FLAO</name>
<protein>
    <submittedName>
        <fullName evidence="4">Putative secreted protein (Por secretion system target)</fullName>
    </submittedName>
</protein>
<comment type="caution">
    <text evidence="4">The sequence shown here is derived from an EMBL/GenBank/DDBJ whole genome shotgun (WGS) entry which is preliminary data.</text>
</comment>
<dbReference type="Proteomes" id="UP000251545">
    <property type="component" value="Unassembled WGS sequence"/>
</dbReference>
<dbReference type="EMBL" id="PVEO01000005">
    <property type="protein sequence ID" value="PQV48389.1"/>
    <property type="molecule type" value="Genomic_DNA"/>
</dbReference>